<dbReference type="InterPro" id="IPR020094">
    <property type="entry name" value="TruA/RsuA/RluB/E/F_N"/>
</dbReference>
<dbReference type="InterPro" id="IPR042092">
    <property type="entry name" value="PsdUridine_s_RsuA/RluB/E/F_cat"/>
</dbReference>
<dbReference type="PROSITE" id="PS50889">
    <property type="entry name" value="S4"/>
    <property type="match status" value="1"/>
</dbReference>
<dbReference type="Gene3D" id="3.30.70.1560">
    <property type="entry name" value="Alpha-L RNA-binding motif"/>
    <property type="match status" value="1"/>
</dbReference>
<evidence type="ECO:0000313" key="6">
    <source>
        <dbReference type="EMBL" id="MBD7914824.1"/>
    </source>
</evidence>
<dbReference type="InterPro" id="IPR002942">
    <property type="entry name" value="S4_RNA-bd"/>
</dbReference>
<dbReference type="RefSeq" id="WP_191749589.1">
    <property type="nucleotide sequence ID" value="NZ_JACSQZ010000017.1"/>
</dbReference>
<keyword evidence="3" id="KW-0694">RNA-binding</keyword>
<comment type="caution">
    <text evidence="6">The sequence shown here is derived from an EMBL/GenBank/DDBJ whole genome shotgun (WGS) entry which is preliminary data.</text>
</comment>
<dbReference type="Pfam" id="PF00849">
    <property type="entry name" value="PseudoU_synth_2"/>
    <property type="match status" value="1"/>
</dbReference>
<dbReference type="PANTHER" id="PTHR47683">
    <property type="entry name" value="PSEUDOURIDINE SYNTHASE FAMILY PROTEIN-RELATED"/>
    <property type="match status" value="1"/>
</dbReference>
<evidence type="ECO:0000313" key="7">
    <source>
        <dbReference type="Proteomes" id="UP000640335"/>
    </source>
</evidence>
<feature type="domain" description="RNA-binding S4" evidence="5">
    <location>
        <begin position="3"/>
        <end position="72"/>
    </location>
</feature>
<name>A0ABR8Q323_9CLOT</name>
<dbReference type="Gene3D" id="3.30.70.580">
    <property type="entry name" value="Pseudouridine synthase I, catalytic domain, N-terminal subdomain"/>
    <property type="match status" value="1"/>
</dbReference>
<dbReference type="InterPro" id="IPR050343">
    <property type="entry name" value="RsuA_PseudoU_synthase"/>
</dbReference>
<evidence type="ECO:0000256" key="1">
    <source>
        <dbReference type="ARBA" id="ARBA00008348"/>
    </source>
</evidence>
<dbReference type="CDD" id="cd02870">
    <property type="entry name" value="PseudoU_synth_RsuA_like"/>
    <property type="match status" value="1"/>
</dbReference>
<sequence length="242" mass="27744">MEERLQKYMARCGVASRRKCEEIILSGKVSVNGKVVNELGIKVNSEVDKVYYEGNIITPEENKLYIMLNKPEGYITSVKDEKGRKTILDLVNVDERIYPIGRLDYDSSGLILLTNDGDIYNKIIHPRVEIDKKYIVLCKGEFTKEELRKFEEGIDIGGYITAKSKIKVIDKEIDRKTNGINTLVEICIHEGKNRQIRRMCEALGHEVISLNRISVGDIKLGYLKKGEWRNLTKSELDYINSL</sequence>
<comment type="similarity">
    <text evidence="1 4">Belongs to the pseudouridine synthase RsuA family.</text>
</comment>
<dbReference type="InterPro" id="IPR018496">
    <property type="entry name" value="PsdUridine_synth_RsuA/RluB_CS"/>
</dbReference>
<accession>A0ABR8Q323</accession>
<dbReference type="PROSITE" id="PS01149">
    <property type="entry name" value="PSI_RSU"/>
    <property type="match status" value="1"/>
</dbReference>
<evidence type="ECO:0000256" key="4">
    <source>
        <dbReference type="RuleBase" id="RU003887"/>
    </source>
</evidence>
<protein>
    <recommendedName>
        <fullName evidence="4">Pseudouridine synthase</fullName>
        <ecNumber evidence="4">5.4.99.-</ecNumber>
    </recommendedName>
</protein>
<dbReference type="InterPro" id="IPR006145">
    <property type="entry name" value="PsdUridine_synth_RsuA/RluA"/>
</dbReference>
<dbReference type="NCBIfam" id="TIGR00093">
    <property type="entry name" value="pseudouridine synthase"/>
    <property type="match status" value="1"/>
</dbReference>
<dbReference type="Proteomes" id="UP000640335">
    <property type="component" value="Unassembled WGS sequence"/>
</dbReference>
<dbReference type="SUPFAM" id="SSF55120">
    <property type="entry name" value="Pseudouridine synthase"/>
    <property type="match status" value="1"/>
</dbReference>
<gene>
    <name evidence="6" type="ORF">H9660_06660</name>
</gene>
<evidence type="ECO:0000256" key="2">
    <source>
        <dbReference type="ARBA" id="ARBA00023235"/>
    </source>
</evidence>
<keyword evidence="7" id="KW-1185">Reference proteome</keyword>
<dbReference type="SUPFAM" id="SSF55174">
    <property type="entry name" value="Alpha-L RNA-binding motif"/>
    <property type="match status" value="1"/>
</dbReference>
<dbReference type="InterPro" id="IPR000748">
    <property type="entry name" value="PsdUridine_synth_RsuA/RluB/E/F"/>
</dbReference>
<evidence type="ECO:0000256" key="3">
    <source>
        <dbReference type="PROSITE-ProRule" id="PRU00182"/>
    </source>
</evidence>
<dbReference type="InterPro" id="IPR036986">
    <property type="entry name" value="S4_RNA-bd_sf"/>
</dbReference>
<dbReference type="SMART" id="SM00363">
    <property type="entry name" value="S4"/>
    <property type="match status" value="1"/>
</dbReference>
<reference evidence="6 7" key="1">
    <citation type="submission" date="2020-08" db="EMBL/GenBank/DDBJ databases">
        <title>A Genomic Blueprint of the Chicken Gut Microbiome.</title>
        <authorList>
            <person name="Gilroy R."/>
            <person name="Ravi A."/>
            <person name="Getino M."/>
            <person name="Pursley I."/>
            <person name="Horton D.L."/>
            <person name="Alikhan N.-F."/>
            <person name="Baker D."/>
            <person name="Gharbi K."/>
            <person name="Hall N."/>
            <person name="Watson M."/>
            <person name="Adriaenssens E.M."/>
            <person name="Foster-Nyarko E."/>
            <person name="Jarju S."/>
            <person name="Secka A."/>
            <person name="Antonio M."/>
            <person name="Oren A."/>
            <person name="Chaudhuri R."/>
            <person name="La Ragione R.M."/>
            <person name="Hildebrand F."/>
            <person name="Pallen M.J."/>
        </authorList>
    </citation>
    <scope>NUCLEOTIDE SEQUENCE [LARGE SCALE GENOMIC DNA]</scope>
    <source>
        <strain evidence="6 7">Sa3CUN1</strain>
    </source>
</reference>
<keyword evidence="2 4" id="KW-0413">Isomerase</keyword>
<dbReference type="Pfam" id="PF01479">
    <property type="entry name" value="S4"/>
    <property type="match status" value="1"/>
</dbReference>
<dbReference type="CDD" id="cd00165">
    <property type="entry name" value="S4"/>
    <property type="match status" value="1"/>
</dbReference>
<dbReference type="PANTHER" id="PTHR47683:SF2">
    <property type="entry name" value="RNA-BINDING S4 DOMAIN-CONTAINING PROTEIN"/>
    <property type="match status" value="1"/>
</dbReference>
<organism evidence="6 7">
    <name type="scientific">Clostridium gallinarum</name>
    <dbReference type="NCBI Taxonomy" id="2762246"/>
    <lineage>
        <taxon>Bacteria</taxon>
        <taxon>Bacillati</taxon>
        <taxon>Bacillota</taxon>
        <taxon>Clostridia</taxon>
        <taxon>Eubacteriales</taxon>
        <taxon>Clostridiaceae</taxon>
        <taxon>Clostridium</taxon>
    </lineage>
</organism>
<dbReference type="EC" id="5.4.99.-" evidence="4"/>
<evidence type="ECO:0000259" key="5">
    <source>
        <dbReference type="SMART" id="SM00363"/>
    </source>
</evidence>
<dbReference type="InterPro" id="IPR020103">
    <property type="entry name" value="PsdUridine_synth_cat_dom_sf"/>
</dbReference>
<proteinExistence type="inferred from homology"/>
<dbReference type="EMBL" id="JACSQZ010000017">
    <property type="protein sequence ID" value="MBD7914824.1"/>
    <property type="molecule type" value="Genomic_DNA"/>
</dbReference>
<dbReference type="Gene3D" id="3.10.290.10">
    <property type="entry name" value="RNA-binding S4 domain"/>
    <property type="match status" value="1"/>
</dbReference>